<organism evidence="1 2">
    <name type="scientific">Actinopolymorpha rutila</name>
    <dbReference type="NCBI Taxonomy" id="446787"/>
    <lineage>
        <taxon>Bacteria</taxon>
        <taxon>Bacillati</taxon>
        <taxon>Actinomycetota</taxon>
        <taxon>Actinomycetes</taxon>
        <taxon>Propionibacteriales</taxon>
        <taxon>Actinopolymorphaceae</taxon>
        <taxon>Actinopolymorpha</taxon>
    </lineage>
</organism>
<proteinExistence type="predicted"/>
<dbReference type="AlphaFoldDB" id="A0A852ZMU7"/>
<keyword evidence="1" id="KW-0808">Transferase</keyword>
<dbReference type="GO" id="GO:0016301">
    <property type="term" value="F:kinase activity"/>
    <property type="evidence" value="ECO:0007669"/>
    <property type="project" value="UniProtKB-KW"/>
</dbReference>
<sequence>MSMGWEFQWQRLDAIAGKLPEVSFLPIILRCHRDITVDRITRRHEDSDGTRSTAAQILAGHPHVWDYLEQLQRPDVRFVDAAQGAELVYTHTLKHLEDLARHAGVK</sequence>
<keyword evidence="2" id="KW-1185">Reference proteome</keyword>
<name>A0A852ZMU7_9ACTN</name>
<protein>
    <submittedName>
        <fullName evidence="1">Thymidylate kinase</fullName>
    </submittedName>
</protein>
<gene>
    <name evidence="1" type="ORF">F4554_005510</name>
</gene>
<evidence type="ECO:0000313" key="1">
    <source>
        <dbReference type="EMBL" id="NYH92872.1"/>
    </source>
</evidence>
<dbReference type="Proteomes" id="UP000579605">
    <property type="component" value="Unassembled WGS sequence"/>
</dbReference>
<reference evidence="1 2" key="1">
    <citation type="submission" date="2020-07" db="EMBL/GenBank/DDBJ databases">
        <title>Sequencing the genomes of 1000 actinobacteria strains.</title>
        <authorList>
            <person name="Klenk H.-P."/>
        </authorList>
    </citation>
    <scope>NUCLEOTIDE SEQUENCE [LARGE SCALE GENOMIC DNA]</scope>
    <source>
        <strain evidence="1 2">DSM 18448</strain>
    </source>
</reference>
<comment type="caution">
    <text evidence="1">The sequence shown here is derived from an EMBL/GenBank/DDBJ whole genome shotgun (WGS) entry which is preliminary data.</text>
</comment>
<dbReference type="EMBL" id="JACBZH010000001">
    <property type="protein sequence ID" value="NYH92872.1"/>
    <property type="molecule type" value="Genomic_DNA"/>
</dbReference>
<accession>A0A852ZMU7</accession>
<keyword evidence="1" id="KW-0418">Kinase</keyword>
<evidence type="ECO:0000313" key="2">
    <source>
        <dbReference type="Proteomes" id="UP000579605"/>
    </source>
</evidence>
<dbReference type="RefSeq" id="WP_344294147.1">
    <property type="nucleotide sequence ID" value="NZ_BAAARR010000029.1"/>
</dbReference>